<dbReference type="Proteomes" id="UP000290875">
    <property type="component" value="Unassembled WGS sequence"/>
</dbReference>
<accession>A0A4Q2E7M7</accession>
<evidence type="ECO:0000313" key="1">
    <source>
        <dbReference type="EMBL" id="RXW28929.1"/>
    </source>
</evidence>
<dbReference type="EMBL" id="QJSL01000009">
    <property type="protein sequence ID" value="RXW28929.1"/>
    <property type="molecule type" value="Genomic_DNA"/>
</dbReference>
<name>A0A4Q2E7M7_ENTCL</name>
<gene>
    <name evidence="1" type="ORF">DM877_11000</name>
</gene>
<sequence length="69" mass="7912">MAKLMKASLWGKREFEPGSVPDNRTIRRWIENGKLQGRIVDGTILVSSSEKWGVDSIISERVRQLIQED</sequence>
<dbReference type="RefSeq" id="WP_129324237.1">
    <property type="nucleotide sequence ID" value="NZ_QJSL01000009.1"/>
</dbReference>
<dbReference type="AlphaFoldDB" id="A0A4Q2E7M7"/>
<reference evidence="1 2" key="1">
    <citation type="submission" date="2018-06" db="EMBL/GenBank/DDBJ databases">
        <title>Carbapenemase-producing Enterobacteriaceae present in wastewater treatment plant effluent and nearby surface waters in the US.</title>
        <authorList>
            <person name="Mathys D.A."/>
            <person name="Mollenkopf D.F."/>
            <person name="Feicht S.M."/>
            <person name="Adams R.J."/>
            <person name="Albers A.L."/>
            <person name="Grooters S.V."/>
            <person name="Stuever D.M."/>
            <person name="Daniels J.B."/>
            <person name="Wittum T.E."/>
        </authorList>
    </citation>
    <scope>NUCLEOTIDE SEQUENCE [LARGE SCALE GENOMIC DNA]</scope>
    <source>
        <strain evidence="1 2">GEO_4_Eff_A</strain>
    </source>
</reference>
<evidence type="ECO:0008006" key="3">
    <source>
        <dbReference type="Google" id="ProtNLM"/>
    </source>
</evidence>
<protein>
    <recommendedName>
        <fullName evidence="3">Excisionase</fullName>
    </recommendedName>
</protein>
<proteinExistence type="predicted"/>
<organism evidence="1 2">
    <name type="scientific">Enterobacter cloacae</name>
    <dbReference type="NCBI Taxonomy" id="550"/>
    <lineage>
        <taxon>Bacteria</taxon>
        <taxon>Pseudomonadati</taxon>
        <taxon>Pseudomonadota</taxon>
        <taxon>Gammaproteobacteria</taxon>
        <taxon>Enterobacterales</taxon>
        <taxon>Enterobacteriaceae</taxon>
        <taxon>Enterobacter</taxon>
        <taxon>Enterobacter cloacae complex</taxon>
    </lineage>
</organism>
<comment type="caution">
    <text evidence="1">The sequence shown here is derived from an EMBL/GenBank/DDBJ whole genome shotgun (WGS) entry which is preliminary data.</text>
</comment>
<evidence type="ECO:0000313" key="2">
    <source>
        <dbReference type="Proteomes" id="UP000290875"/>
    </source>
</evidence>